<accession>A0ABD1S738</accession>
<proteinExistence type="predicted"/>
<keyword evidence="4" id="KW-1185">Reference proteome</keyword>
<comment type="caution">
    <text evidence="3">The sequence shown here is derived from an EMBL/GenBank/DDBJ whole genome shotgun (WGS) entry which is preliminary data.</text>
</comment>
<feature type="domain" description="Aminotransferase-like plant mobile" evidence="1">
    <location>
        <begin position="92"/>
        <end position="183"/>
    </location>
</feature>
<dbReference type="AlphaFoldDB" id="A0ABD1S738"/>
<evidence type="ECO:0000259" key="1">
    <source>
        <dbReference type="Pfam" id="PF10536"/>
    </source>
</evidence>
<sequence>MAEGDRIMEVREEEMSSPLSGFSHLKIAYFIRPPLTKVPFQNGGSVLGNVVDEELEMITEKLLKARLDICRITARKASPSDWMLKFMDCETRGTEIALAPAVLADIYKNLRALKGALVASKKCGTRQGQKEVVKYKITVPFQQVQAWVWERYLTLCPKPNSTGFGEPRLAQWHGIKKLEKKNMLRAISCAKGSALVKQLRSNKKLKSVQAIGANSTMYLPARAGLASSTPSSEGYMPPYKENNGSPWCYYESCIFDAHHGLISTNALETMVLNGPVHISSLSAIVVETPVDGGSDLLLINDFLRWCPDNFLVPSRCVDRIRVGSKRSILTYIVDPLKEPKNLARSVSKGNFYQICSVFSYGARKLGGIFVQGEDHILSELHNFFSNTTETREAQKWRVLMFRILTHHQLAMVSFLHYLFQIKSCKDDKSISEIQPTKSSGLRHYLLRDEMPMILLHLIELFNAALNQLNTTFNGMEAPAGTGSFLKPVSHPLVRANQSLMLAEVKLVKCIVQNIVVDLSIKLEALVPCAFSRRLISSSARTICLDTALYQSMFLQDVLTEICVGSKRSILTYIVDPLKETNNLAPSVSKGNFYRICSAFSFGARKLGGILVQGEDHIFSELNNFFSNTIERHRSGESPDVQDPDPSPTCNGLIPALLFQIESCKHDKSIS</sequence>
<dbReference type="InterPro" id="IPR019557">
    <property type="entry name" value="AminoTfrase-like_pln_mobile"/>
</dbReference>
<organism evidence="3 4">
    <name type="scientific">Forsythia ovata</name>
    <dbReference type="NCBI Taxonomy" id="205694"/>
    <lineage>
        <taxon>Eukaryota</taxon>
        <taxon>Viridiplantae</taxon>
        <taxon>Streptophyta</taxon>
        <taxon>Embryophyta</taxon>
        <taxon>Tracheophyta</taxon>
        <taxon>Spermatophyta</taxon>
        <taxon>Magnoliopsida</taxon>
        <taxon>eudicotyledons</taxon>
        <taxon>Gunneridae</taxon>
        <taxon>Pentapetalae</taxon>
        <taxon>asterids</taxon>
        <taxon>lamiids</taxon>
        <taxon>Lamiales</taxon>
        <taxon>Oleaceae</taxon>
        <taxon>Forsythieae</taxon>
        <taxon>Forsythia</taxon>
    </lineage>
</organism>
<dbReference type="InterPro" id="IPR058921">
    <property type="entry name" value="PAP/OAS1-rel"/>
</dbReference>
<evidence type="ECO:0000313" key="3">
    <source>
        <dbReference type="EMBL" id="KAL2496291.1"/>
    </source>
</evidence>
<dbReference type="SUPFAM" id="SSF81631">
    <property type="entry name" value="PAP/OAS1 substrate-binding domain"/>
    <property type="match status" value="2"/>
</dbReference>
<dbReference type="InterPro" id="IPR058920">
    <property type="entry name" value="PAP-OAS1-bd-rel"/>
</dbReference>
<dbReference type="Pfam" id="PF10536">
    <property type="entry name" value="PMD"/>
    <property type="match status" value="1"/>
</dbReference>
<dbReference type="EMBL" id="JBFOLJ010000011">
    <property type="protein sequence ID" value="KAL2496291.1"/>
    <property type="molecule type" value="Genomic_DNA"/>
</dbReference>
<dbReference type="Pfam" id="PF26180">
    <property type="entry name" value="PAP-OAS1"/>
    <property type="match status" value="2"/>
</dbReference>
<dbReference type="PANTHER" id="PTHR45979">
    <property type="entry name" value="PAP/OAS1 SUBSTRATE-BINDING DOMAIN SUPERFAMILY"/>
    <property type="match status" value="1"/>
</dbReference>
<feature type="domain" description="PAP/OAS1 substrate-binding-related" evidence="2">
    <location>
        <begin position="272"/>
        <end position="387"/>
    </location>
</feature>
<protein>
    <submittedName>
        <fullName evidence="3">Uncharacterized protein</fullName>
    </submittedName>
</protein>
<evidence type="ECO:0000313" key="4">
    <source>
        <dbReference type="Proteomes" id="UP001604277"/>
    </source>
</evidence>
<gene>
    <name evidence="3" type="ORF">Fot_40048</name>
</gene>
<name>A0ABD1S738_9LAMI</name>
<dbReference type="PANTHER" id="PTHR45979:SF2">
    <property type="entry name" value="PAP_OAS1 SUBSTRATE-BINDING DOMAIN SUPERFAMILY"/>
    <property type="match status" value="1"/>
</dbReference>
<reference evidence="4" key="1">
    <citation type="submission" date="2024-07" db="EMBL/GenBank/DDBJ databases">
        <title>Two chromosome-level genome assemblies of Korean endemic species Abeliophyllum distichum and Forsythia ovata (Oleaceae).</title>
        <authorList>
            <person name="Jang H."/>
        </authorList>
    </citation>
    <scope>NUCLEOTIDE SEQUENCE [LARGE SCALE GENOMIC DNA]</scope>
</reference>
<feature type="domain" description="PAP/OAS1 substrate-binding-related" evidence="2">
    <location>
        <begin position="572"/>
        <end position="629"/>
    </location>
</feature>
<dbReference type="Proteomes" id="UP001604277">
    <property type="component" value="Unassembled WGS sequence"/>
</dbReference>
<evidence type="ECO:0000259" key="2">
    <source>
        <dbReference type="Pfam" id="PF26180"/>
    </source>
</evidence>